<evidence type="ECO:0000313" key="3">
    <source>
        <dbReference type="Proteomes" id="UP000709466"/>
    </source>
</evidence>
<dbReference type="Pfam" id="PF11102">
    <property type="entry name" value="YjbF"/>
    <property type="match status" value="1"/>
</dbReference>
<proteinExistence type="predicted"/>
<accession>A0ABX0VU67</accession>
<sequence>MKLTKLAFAALAALAACGPMGENSGAGNFVKGVQGLASSLIAGPAEPVEVAPLSREQLAATGVPMMVMVLPSRNATAAMAQISDAGGRKTWMSPDGISVTTQDGIIVATRGLGDDLMGADVDGVLSAIKNGGTVQRTHAFLSGEDQIIRPTLTCTYKKDADQAITILGQNIATTRMAEDCENAQIAFKNYYWLANSGEIVQTQQWISYGVGHLATQRP</sequence>
<dbReference type="SUPFAM" id="SSF159270">
    <property type="entry name" value="YmcC-like"/>
    <property type="match status" value="1"/>
</dbReference>
<dbReference type="Gene3D" id="2.40.360.10">
    <property type="entry name" value="YmcC-like"/>
    <property type="match status" value="1"/>
</dbReference>
<dbReference type="Proteomes" id="UP000709466">
    <property type="component" value="Unassembled WGS sequence"/>
</dbReference>
<evidence type="ECO:0000256" key="1">
    <source>
        <dbReference type="SAM" id="SignalP"/>
    </source>
</evidence>
<gene>
    <name evidence="2" type="ORF">HCZ30_03960</name>
</gene>
<dbReference type="InterPro" id="IPR021308">
    <property type="entry name" value="GfcB"/>
</dbReference>
<organism evidence="2 3">
    <name type="scientific">Marivivens donghaensis</name>
    <dbReference type="NCBI Taxonomy" id="1699413"/>
    <lineage>
        <taxon>Bacteria</taxon>
        <taxon>Pseudomonadati</taxon>
        <taxon>Pseudomonadota</taxon>
        <taxon>Alphaproteobacteria</taxon>
        <taxon>Rhodobacterales</taxon>
        <taxon>Paracoccaceae</taxon>
        <taxon>Marivivens group</taxon>
        <taxon>Marivivens</taxon>
    </lineage>
</organism>
<keyword evidence="1" id="KW-0732">Signal</keyword>
<dbReference type="InterPro" id="IPR023373">
    <property type="entry name" value="YmcC_sf"/>
</dbReference>
<feature type="chain" id="PRO_5046835940" evidence="1">
    <location>
        <begin position="22"/>
        <end position="218"/>
    </location>
</feature>
<keyword evidence="3" id="KW-1185">Reference proteome</keyword>
<comment type="caution">
    <text evidence="2">The sequence shown here is derived from an EMBL/GenBank/DDBJ whole genome shotgun (WGS) entry which is preliminary data.</text>
</comment>
<dbReference type="PROSITE" id="PS51257">
    <property type="entry name" value="PROKAR_LIPOPROTEIN"/>
    <property type="match status" value="1"/>
</dbReference>
<evidence type="ECO:0000313" key="2">
    <source>
        <dbReference type="EMBL" id="NIY71586.1"/>
    </source>
</evidence>
<keyword evidence="2" id="KW-0449">Lipoprotein</keyword>
<protein>
    <submittedName>
        <fullName evidence="2">YjbF family lipoprotein</fullName>
    </submittedName>
</protein>
<dbReference type="RefSeq" id="WP_167636529.1">
    <property type="nucleotide sequence ID" value="NZ_JAATOP010000002.1"/>
</dbReference>
<reference evidence="2 3" key="1">
    <citation type="submission" date="2020-03" db="EMBL/GenBank/DDBJ databases">
        <title>Bacterial isolates of synthetic phycosphere.</title>
        <authorList>
            <person name="Fu H."/>
            <person name="Moran M.A."/>
        </authorList>
    </citation>
    <scope>NUCLEOTIDE SEQUENCE [LARGE SCALE GENOMIC DNA]</scope>
    <source>
        <strain evidence="2 3">HF1</strain>
    </source>
</reference>
<name>A0ABX0VU67_9RHOB</name>
<dbReference type="EMBL" id="JAATOP010000002">
    <property type="protein sequence ID" value="NIY71586.1"/>
    <property type="molecule type" value="Genomic_DNA"/>
</dbReference>
<feature type="signal peptide" evidence="1">
    <location>
        <begin position="1"/>
        <end position="21"/>
    </location>
</feature>